<gene>
    <name evidence="1" type="ORF">EVAR_44208_1</name>
</gene>
<proteinExistence type="predicted"/>
<protein>
    <submittedName>
        <fullName evidence="1">Uncharacterized protein</fullName>
    </submittedName>
</protein>
<comment type="caution">
    <text evidence="1">The sequence shown here is derived from an EMBL/GenBank/DDBJ whole genome shotgun (WGS) entry which is preliminary data.</text>
</comment>
<name>A0A4C1W1G8_EUMVA</name>
<sequence length="210" mass="23279">MMSLNMQVPTNIIIIIISLDIDTSLSGPKLSNKTRLEIEIKAREVLYVINEWGNRNRLDFSPFKLQTMTMRGTIQKLPVIKLSGNSIRTVSSVTVVVVVHNASLSFAHHVASIVEKALRYLITCPNTLLHPGVLDRVDTYVARCTLLRGQRSLRILLTKAYKSVSTAGLPVLAGVLSVDLEMARAGRSNLAWLEAIKAEIMARKRAFGEI</sequence>
<dbReference type="AlphaFoldDB" id="A0A4C1W1G8"/>
<accession>A0A4C1W1G8</accession>
<evidence type="ECO:0000313" key="1">
    <source>
        <dbReference type="EMBL" id="GBP44680.1"/>
    </source>
</evidence>
<dbReference type="OrthoDB" id="7382669at2759"/>
<keyword evidence="2" id="KW-1185">Reference proteome</keyword>
<evidence type="ECO:0000313" key="2">
    <source>
        <dbReference type="Proteomes" id="UP000299102"/>
    </source>
</evidence>
<reference evidence="1 2" key="1">
    <citation type="journal article" date="2019" name="Commun. Biol.">
        <title>The bagworm genome reveals a unique fibroin gene that provides high tensile strength.</title>
        <authorList>
            <person name="Kono N."/>
            <person name="Nakamura H."/>
            <person name="Ohtoshi R."/>
            <person name="Tomita M."/>
            <person name="Numata K."/>
            <person name="Arakawa K."/>
        </authorList>
    </citation>
    <scope>NUCLEOTIDE SEQUENCE [LARGE SCALE GENOMIC DNA]</scope>
</reference>
<dbReference type="EMBL" id="BGZK01000456">
    <property type="protein sequence ID" value="GBP44680.1"/>
    <property type="molecule type" value="Genomic_DNA"/>
</dbReference>
<dbReference type="Proteomes" id="UP000299102">
    <property type="component" value="Unassembled WGS sequence"/>
</dbReference>
<organism evidence="1 2">
    <name type="scientific">Eumeta variegata</name>
    <name type="common">Bagworm moth</name>
    <name type="synonym">Eumeta japonica</name>
    <dbReference type="NCBI Taxonomy" id="151549"/>
    <lineage>
        <taxon>Eukaryota</taxon>
        <taxon>Metazoa</taxon>
        <taxon>Ecdysozoa</taxon>
        <taxon>Arthropoda</taxon>
        <taxon>Hexapoda</taxon>
        <taxon>Insecta</taxon>
        <taxon>Pterygota</taxon>
        <taxon>Neoptera</taxon>
        <taxon>Endopterygota</taxon>
        <taxon>Lepidoptera</taxon>
        <taxon>Glossata</taxon>
        <taxon>Ditrysia</taxon>
        <taxon>Tineoidea</taxon>
        <taxon>Psychidae</taxon>
        <taxon>Oiketicinae</taxon>
        <taxon>Eumeta</taxon>
    </lineage>
</organism>